<reference evidence="2 4" key="2">
    <citation type="submission" date="2020-01" db="EMBL/GenBank/DDBJ databases">
        <title>Genome sequence of a 1,3-propanediol producer, Clostridium butyricum S3.</title>
        <authorList>
            <person name="Zhou J."/>
        </authorList>
    </citation>
    <scope>NUCLEOTIDE SEQUENCE [LARGE SCALE GENOMIC DNA]</scope>
    <source>
        <strain evidence="2 4">S3</strain>
    </source>
</reference>
<dbReference type="RefSeq" id="WP_003428293.1">
    <property type="nucleotide sequence ID" value="NZ_BKBB01000015.1"/>
</dbReference>
<comment type="caution">
    <text evidence="1">The sequence shown here is derived from an EMBL/GenBank/DDBJ whole genome shotgun (WGS) entry which is preliminary data.</text>
</comment>
<dbReference type="AlphaFoldDB" id="A0A512TCD9"/>
<evidence type="ECO:0000313" key="2">
    <source>
        <dbReference type="EMBL" id="NAS18777.1"/>
    </source>
</evidence>
<dbReference type="EMBL" id="BKBC01000037">
    <property type="protein sequence ID" value="GEQ22007.1"/>
    <property type="molecule type" value="Genomic_DNA"/>
</dbReference>
<evidence type="ECO:0000313" key="3">
    <source>
        <dbReference type="Proteomes" id="UP000321089"/>
    </source>
</evidence>
<evidence type="ECO:0000313" key="4">
    <source>
        <dbReference type="Proteomes" id="UP000474042"/>
    </source>
</evidence>
<reference evidence="1 3" key="1">
    <citation type="submission" date="2019-07" db="EMBL/GenBank/DDBJ databases">
        <title>Whole genome shotgun sequence of Clostridium butyricum NBRC 3858.</title>
        <authorList>
            <person name="Hosoyama A."/>
            <person name="Uohara A."/>
            <person name="Ohji S."/>
            <person name="Ichikawa N."/>
        </authorList>
    </citation>
    <scope>NUCLEOTIDE SEQUENCE [LARGE SCALE GENOMIC DNA]</scope>
    <source>
        <strain evidence="1 3">NBRC 3858</strain>
    </source>
</reference>
<sequence length="73" mass="8592">MINEKGKIIQSGNYMKRDNIGEDLFLKNQVIINVDTEEWLKLAFKSNVFYKLLLSEGHLYHPGKFINFQVVNF</sequence>
<protein>
    <submittedName>
        <fullName evidence="1">Uncharacterized protein</fullName>
    </submittedName>
</protein>
<organism evidence="1 3">
    <name type="scientific">Clostridium butyricum</name>
    <dbReference type="NCBI Taxonomy" id="1492"/>
    <lineage>
        <taxon>Bacteria</taxon>
        <taxon>Bacillati</taxon>
        <taxon>Bacillota</taxon>
        <taxon>Clostridia</taxon>
        <taxon>Eubacteriales</taxon>
        <taxon>Clostridiaceae</taxon>
        <taxon>Clostridium</taxon>
    </lineage>
</organism>
<evidence type="ECO:0000313" key="1">
    <source>
        <dbReference type="EMBL" id="GEQ22007.1"/>
    </source>
</evidence>
<proteinExistence type="predicted"/>
<dbReference type="Proteomes" id="UP000474042">
    <property type="component" value="Unassembled WGS sequence"/>
</dbReference>
<name>A0A512TCD9_CLOBU</name>
<gene>
    <name evidence="1" type="ORF">CBU02nite_25130</name>
    <name evidence="2" type="ORF">GND98_013090</name>
</gene>
<accession>A0A512TCD9</accession>
<dbReference type="Proteomes" id="UP000321089">
    <property type="component" value="Unassembled WGS sequence"/>
</dbReference>
<dbReference type="EMBL" id="WOFV02000043">
    <property type="protein sequence ID" value="NAS18777.1"/>
    <property type="molecule type" value="Genomic_DNA"/>
</dbReference>